<dbReference type="Gene3D" id="1.10.10.10">
    <property type="entry name" value="Winged helix-like DNA-binding domain superfamily/Winged helix DNA-binding domain"/>
    <property type="match status" value="1"/>
</dbReference>
<dbReference type="PIRSF" id="PIRSF019455">
    <property type="entry name" value="CopR_AtkY"/>
    <property type="match status" value="1"/>
</dbReference>
<comment type="similarity">
    <text evidence="1">Belongs to the BlaI transcriptional regulatory family.</text>
</comment>
<dbReference type="InterPro" id="IPR036388">
    <property type="entry name" value="WH-like_DNA-bd_sf"/>
</dbReference>
<dbReference type="Pfam" id="PF03965">
    <property type="entry name" value="Penicillinase_R"/>
    <property type="match status" value="1"/>
</dbReference>
<dbReference type="AlphaFoldDB" id="A0A8J7ME06"/>
<keyword evidence="3" id="KW-0238">DNA-binding</keyword>
<evidence type="ECO:0000256" key="3">
    <source>
        <dbReference type="ARBA" id="ARBA00023125"/>
    </source>
</evidence>
<dbReference type="Proteomes" id="UP000624703">
    <property type="component" value="Unassembled WGS sequence"/>
</dbReference>
<dbReference type="InterPro" id="IPR036390">
    <property type="entry name" value="WH_DNA-bd_sf"/>
</dbReference>
<name>A0A8J7ME06_9BACT</name>
<gene>
    <name evidence="5" type="ORF">JIN82_07200</name>
</gene>
<evidence type="ECO:0000313" key="6">
    <source>
        <dbReference type="Proteomes" id="UP000624703"/>
    </source>
</evidence>
<keyword evidence="4" id="KW-0804">Transcription</keyword>
<keyword evidence="2" id="KW-0805">Transcription regulation</keyword>
<dbReference type="GO" id="GO:0003677">
    <property type="term" value="F:DNA binding"/>
    <property type="evidence" value="ECO:0007669"/>
    <property type="project" value="UniProtKB-KW"/>
</dbReference>
<accession>A0A8J7ME06</accession>
<evidence type="ECO:0000256" key="2">
    <source>
        <dbReference type="ARBA" id="ARBA00023015"/>
    </source>
</evidence>
<evidence type="ECO:0000256" key="1">
    <source>
        <dbReference type="ARBA" id="ARBA00011046"/>
    </source>
</evidence>
<keyword evidence="6" id="KW-1185">Reference proteome</keyword>
<proteinExistence type="inferred from homology"/>
<dbReference type="InterPro" id="IPR005650">
    <property type="entry name" value="BlaI_family"/>
</dbReference>
<sequence length="125" mass="14274">MSDGKISESEWKVMEVLWASSPLSAQQIVSAVSKEEAWKPQTVKTMLGRLVKKGVLSYKTEGNRYFYSPLIEKEQATQQETSSFLGRICRNSLMPLLAHSLQTNRKLDEDEIKALRELLAKQEEK</sequence>
<organism evidence="5 6">
    <name type="scientific">Persicirhabdus sediminis</name>
    <dbReference type="NCBI Taxonomy" id="454144"/>
    <lineage>
        <taxon>Bacteria</taxon>
        <taxon>Pseudomonadati</taxon>
        <taxon>Verrucomicrobiota</taxon>
        <taxon>Verrucomicrobiia</taxon>
        <taxon>Verrucomicrobiales</taxon>
        <taxon>Verrucomicrobiaceae</taxon>
        <taxon>Persicirhabdus</taxon>
    </lineage>
</organism>
<dbReference type="GO" id="GO:0045892">
    <property type="term" value="P:negative regulation of DNA-templated transcription"/>
    <property type="evidence" value="ECO:0007669"/>
    <property type="project" value="InterPro"/>
</dbReference>
<dbReference type="RefSeq" id="WP_200310961.1">
    <property type="nucleotide sequence ID" value="NZ_JAENIM010000037.1"/>
</dbReference>
<comment type="caution">
    <text evidence="5">The sequence shown here is derived from an EMBL/GenBank/DDBJ whole genome shotgun (WGS) entry which is preliminary data.</text>
</comment>
<evidence type="ECO:0000256" key="4">
    <source>
        <dbReference type="ARBA" id="ARBA00023163"/>
    </source>
</evidence>
<dbReference type="Gene3D" id="1.10.4040.10">
    <property type="entry name" value="Penicillinase repressor domain"/>
    <property type="match status" value="1"/>
</dbReference>
<evidence type="ECO:0000313" key="5">
    <source>
        <dbReference type="EMBL" id="MBK1790940.1"/>
    </source>
</evidence>
<reference evidence="5" key="1">
    <citation type="submission" date="2021-01" db="EMBL/GenBank/DDBJ databases">
        <title>Modified the classification status of verrucomicrobia.</title>
        <authorList>
            <person name="Feng X."/>
        </authorList>
    </citation>
    <scope>NUCLEOTIDE SEQUENCE</scope>
    <source>
        <strain evidence="5">_KCTC 22039</strain>
    </source>
</reference>
<dbReference type="SUPFAM" id="SSF46785">
    <property type="entry name" value="Winged helix' DNA-binding domain"/>
    <property type="match status" value="1"/>
</dbReference>
<dbReference type="EMBL" id="JAENIM010000037">
    <property type="protein sequence ID" value="MBK1790940.1"/>
    <property type="molecule type" value="Genomic_DNA"/>
</dbReference>
<protein>
    <submittedName>
        <fullName evidence="5">BlaI/MecI/CopY family transcriptional regulator</fullName>
    </submittedName>
</protein>